<dbReference type="InterPro" id="IPR036282">
    <property type="entry name" value="Glutathione-S-Trfase_C_sf"/>
</dbReference>
<dbReference type="RefSeq" id="WP_115015594.1">
    <property type="nucleotide sequence ID" value="NZ_QKWJ01000011.1"/>
</dbReference>
<dbReference type="SUPFAM" id="SSF52833">
    <property type="entry name" value="Thioredoxin-like"/>
    <property type="match status" value="1"/>
</dbReference>
<reference evidence="4" key="1">
    <citation type="submission" date="2018-06" db="EMBL/GenBank/DDBJ databases">
        <authorList>
            <person name="Feng T."/>
            <person name="Jeon C.O."/>
        </authorList>
    </citation>
    <scope>NUCLEOTIDE SEQUENCE [LARGE SCALE GENOMIC DNA]</scope>
    <source>
        <strain evidence="4">S23</strain>
    </source>
</reference>
<evidence type="ECO:0000259" key="1">
    <source>
        <dbReference type="PROSITE" id="PS50404"/>
    </source>
</evidence>
<dbReference type="Gene3D" id="1.20.1050.10">
    <property type="match status" value="1"/>
</dbReference>
<dbReference type="SUPFAM" id="SSF47616">
    <property type="entry name" value="GST C-terminal domain-like"/>
    <property type="match status" value="1"/>
</dbReference>
<evidence type="ECO:0000259" key="2">
    <source>
        <dbReference type="PROSITE" id="PS50405"/>
    </source>
</evidence>
<accession>A0A370NWY0</accession>
<sequence length="216" mass="24421">MITLYHCNDARSFRCLWLLEEMKLPYEAKIMDFPPRIHAPEYLRVNATGSVPCLQDGATTLNESAAILEYLATRYPSGGLAVARDDADYGQWLNWLHFGEASLTTPLATLMRYAYFEPPERRQPAVVADYREFFFNRLALVESALQQHDYLVADRFTAADISVGYALLLSRLVGLQPDLPPAVLSYWARLQERPAFKAAKQVQKAWSSRQAEAASA</sequence>
<dbReference type="PANTHER" id="PTHR44051:SF21">
    <property type="entry name" value="GLUTATHIONE S-TRANSFERASE FAMILY PROTEIN"/>
    <property type="match status" value="1"/>
</dbReference>
<keyword evidence="4" id="KW-1185">Reference proteome</keyword>
<organism evidence="3 4">
    <name type="scientific">Cupriavidus lacunae</name>
    <dbReference type="NCBI Taxonomy" id="2666307"/>
    <lineage>
        <taxon>Bacteria</taxon>
        <taxon>Pseudomonadati</taxon>
        <taxon>Pseudomonadota</taxon>
        <taxon>Betaproteobacteria</taxon>
        <taxon>Burkholderiales</taxon>
        <taxon>Burkholderiaceae</taxon>
        <taxon>Cupriavidus</taxon>
    </lineage>
</organism>
<protein>
    <submittedName>
        <fullName evidence="3">Glutathione S-transferase</fullName>
    </submittedName>
</protein>
<dbReference type="InterPro" id="IPR010987">
    <property type="entry name" value="Glutathione-S-Trfase_C-like"/>
</dbReference>
<dbReference type="SFLD" id="SFLDS00019">
    <property type="entry name" value="Glutathione_Transferase_(cytos"/>
    <property type="match status" value="1"/>
</dbReference>
<dbReference type="InterPro" id="IPR036249">
    <property type="entry name" value="Thioredoxin-like_sf"/>
</dbReference>
<proteinExistence type="predicted"/>
<dbReference type="SFLD" id="SFLDG00358">
    <property type="entry name" value="Main_(cytGST)"/>
    <property type="match status" value="1"/>
</dbReference>
<evidence type="ECO:0000313" key="3">
    <source>
        <dbReference type="EMBL" id="RDK10119.1"/>
    </source>
</evidence>
<dbReference type="InterPro" id="IPR004045">
    <property type="entry name" value="Glutathione_S-Trfase_N"/>
</dbReference>
<dbReference type="GO" id="GO:0016740">
    <property type="term" value="F:transferase activity"/>
    <property type="evidence" value="ECO:0007669"/>
    <property type="project" value="UniProtKB-KW"/>
</dbReference>
<dbReference type="Pfam" id="PF13409">
    <property type="entry name" value="GST_N_2"/>
    <property type="match status" value="1"/>
</dbReference>
<dbReference type="InterPro" id="IPR040079">
    <property type="entry name" value="Glutathione_S-Trfase"/>
</dbReference>
<dbReference type="AlphaFoldDB" id="A0A370NWY0"/>
<dbReference type="CDD" id="cd03046">
    <property type="entry name" value="GST_N_GTT1_like"/>
    <property type="match status" value="1"/>
</dbReference>
<comment type="caution">
    <text evidence="3">The sequence shown here is derived from an EMBL/GenBank/DDBJ whole genome shotgun (WGS) entry which is preliminary data.</text>
</comment>
<keyword evidence="3" id="KW-0808">Transferase</keyword>
<dbReference type="PROSITE" id="PS50404">
    <property type="entry name" value="GST_NTER"/>
    <property type="match status" value="1"/>
</dbReference>
<gene>
    <name evidence="3" type="ORF">DN412_12175</name>
</gene>
<dbReference type="Gene3D" id="3.40.30.10">
    <property type="entry name" value="Glutaredoxin"/>
    <property type="match status" value="1"/>
</dbReference>
<dbReference type="PROSITE" id="PS50405">
    <property type="entry name" value="GST_CTER"/>
    <property type="match status" value="1"/>
</dbReference>
<feature type="domain" description="GST C-terminal" evidence="2">
    <location>
        <begin position="85"/>
        <end position="215"/>
    </location>
</feature>
<dbReference type="Proteomes" id="UP000255165">
    <property type="component" value="Unassembled WGS sequence"/>
</dbReference>
<dbReference type="Pfam" id="PF00043">
    <property type="entry name" value="GST_C"/>
    <property type="match status" value="1"/>
</dbReference>
<feature type="domain" description="GST N-terminal" evidence="1">
    <location>
        <begin position="1"/>
        <end position="79"/>
    </location>
</feature>
<dbReference type="SFLD" id="SFLDG01150">
    <property type="entry name" value="Main.1:_Beta-like"/>
    <property type="match status" value="1"/>
</dbReference>
<name>A0A370NWY0_9BURK</name>
<evidence type="ECO:0000313" key="4">
    <source>
        <dbReference type="Proteomes" id="UP000255165"/>
    </source>
</evidence>
<dbReference type="EMBL" id="QKWJ01000011">
    <property type="protein sequence ID" value="RDK10119.1"/>
    <property type="molecule type" value="Genomic_DNA"/>
</dbReference>
<dbReference type="PANTHER" id="PTHR44051">
    <property type="entry name" value="GLUTATHIONE S-TRANSFERASE-RELATED"/>
    <property type="match status" value="1"/>
</dbReference>
<dbReference type="InterPro" id="IPR004046">
    <property type="entry name" value="GST_C"/>
</dbReference>